<gene>
    <name evidence="2" type="primary">LOC142178230</name>
</gene>
<dbReference type="Proteomes" id="UP000790787">
    <property type="component" value="Chromosome 24"/>
</dbReference>
<keyword evidence="1" id="KW-1185">Reference proteome</keyword>
<protein>
    <submittedName>
        <fullName evidence="2">L-ascorbate peroxidase 3-like</fullName>
    </submittedName>
</protein>
<dbReference type="RefSeq" id="XP_075103656.1">
    <property type="nucleotide sequence ID" value="XM_075247555.1"/>
</dbReference>
<organism evidence="1 2">
    <name type="scientific">Nicotiana tabacum</name>
    <name type="common">Common tobacco</name>
    <dbReference type="NCBI Taxonomy" id="4097"/>
    <lineage>
        <taxon>Eukaryota</taxon>
        <taxon>Viridiplantae</taxon>
        <taxon>Streptophyta</taxon>
        <taxon>Embryophyta</taxon>
        <taxon>Tracheophyta</taxon>
        <taxon>Spermatophyta</taxon>
        <taxon>Magnoliopsida</taxon>
        <taxon>eudicotyledons</taxon>
        <taxon>Gunneridae</taxon>
        <taxon>Pentapetalae</taxon>
        <taxon>asterids</taxon>
        <taxon>lamiids</taxon>
        <taxon>Solanales</taxon>
        <taxon>Solanaceae</taxon>
        <taxon>Nicotianoideae</taxon>
        <taxon>Nicotianeae</taxon>
        <taxon>Nicotiana</taxon>
    </lineage>
</organism>
<evidence type="ECO:0000313" key="2">
    <source>
        <dbReference type="RefSeq" id="XP_075103656.1"/>
    </source>
</evidence>
<proteinExistence type="predicted"/>
<reference evidence="2" key="2">
    <citation type="submission" date="2025-08" db="UniProtKB">
        <authorList>
            <consortium name="RefSeq"/>
        </authorList>
    </citation>
    <scope>IDENTIFICATION</scope>
    <source>
        <tissue evidence="2">Leaf</tissue>
    </source>
</reference>
<reference evidence="1" key="1">
    <citation type="journal article" date="2014" name="Nat. Commun.">
        <title>The tobacco genome sequence and its comparison with those of tomato and potato.</title>
        <authorList>
            <person name="Sierro N."/>
            <person name="Battey J.N."/>
            <person name="Ouadi S."/>
            <person name="Bakaher N."/>
            <person name="Bovet L."/>
            <person name="Willig A."/>
            <person name="Goepfert S."/>
            <person name="Peitsch M.C."/>
            <person name="Ivanov N.V."/>
        </authorList>
    </citation>
    <scope>NUCLEOTIDE SEQUENCE [LARGE SCALE GENOMIC DNA]</scope>
</reference>
<accession>A0AC58U2E1</accession>
<sequence>MPVFSHDSGVTHLKEVFYRVGFSDKDILALSGSHTLGAAETALLDDPVFRHYVELYAKFYQCFILARSLKRRVEASHSFLFNEPFLCIALLTVKDSTILAQSAVGVW</sequence>
<evidence type="ECO:0000313" key="1">
    <source>
        <dbReference type="Proteomes" id="UP000790787"/>
    </source>
</evidence>
<name>A0AC58U2E1_TOBAC</name>